<accession>A0A1C6TUS6</accession>
<dbReference type="RefSeq" id="WP_091619456.1">
    <property type="nucleotide sequence ID" value="NZ_FMIC01000001.1"/>
</dbReference>
<dbReference type="Pfam" id="PF13672">
    <property type="entry name" value="PP2C_2"/>
    <property type="match status" value="1"/>
</dbReference>
<dbReference type="OrthoDB" id="3190646at2"/>
<dbReference type="InterPro" id="IPR036457">
    <property type="entry name" value="PPM-type-like_dom_sf"/>
</dbReference>
<dbReference type="Proteomes" id="UP000199343">
    <property type="component" value="Unassembled WGS sequence"/>
</dbReference>
<gene>
    <name evidence="2" type="ORF">GA0070608_0014</name>
</gene>
<proteinExistence type="predicted"/>
<evidence type="ECO:0000259" key="1">
    <source>
        <dbReference type="Pfam" id="PF13672"/>
    </source>
</evidence>
<name>A0A1C6TUS6_9ACTN</name>
<dbReference type="Gene3D" id="3.60.40.10">
    <property type="entry name" value="PPM-type phosphatase domain"/>
    <property type="match status" value="1"/>
</dbReference>
<feature type="domain" description="PPM-type phosphatase" evidence="1">
    <location>
        <begin position="15"/>
        <end position="212"/>
    </location>
</feature>
<reference evidence="2 3" key="1">
    <citation type="submission" date="2016-06" db="EMBL/GenBank/DDBJ databases">
        <authorList>
            <person name="Kjaerup R.B."/>
            <person name="Dalgaard T.S."/>
            <person name="Juul-Madsen H.R."/>
        </authorList>
    </citation>
    <scope>NUCLEOTIDE SEQUENCE [LARGE SCALE GENOMIC DNA]</scope>
    <source>
        <strain evidence="2 3">DSM 43363</strain>
    </source>
</reference>
<dbReference type="AlphaFoldDB" id="A0A1C6TUS6"/>
<evidence type="ECO:0000313" key="3">
    <source>
        <dbReference type="Proteomes" id="UP000199343"/>
    </source>
</evidence>
<evidence type="ECO:0000313" key="2">
    <source>
        <dbReference type="EMBL" id="SCL45535.1"/>
    </source>
</evidence>
<dbReference type="EMBL" id="FMIC01000001">
    <property type="protein sequence ID" value="SCL45535.1"/>
    <property type="molecule type" value="Genomic_DNA"/>
</dbReference>
<organism evidence="2 3">
    <name type="scientific">Micromonospora peucetia</name>
    <dbReference type="NCBI Taxonomy" id="47871"/>
    <lineage>
        <taxon>Bacteria</taxon>
        <taxon>Bacillati</taxon>
        <taxon>Actinomycetota</taxon>
        <taxon>Actinomycetes</taxon>
        <taxon>Micromonosporales</taxon>
        <taxon>Micromonosporaceae</taxon>
        <taxon>Micromonospora</taxon>
    </lineage>
</organism>
<sequence>MHITYTAATTAAPNSANEDHLAVGDGWALVLDGAGRYPGETGGCIHPITWVVARLGIHLSSCLSQQPEQPLTTIARSAVEATMADHDATCDLSDPLSPGATGAIVRVRKDRIDWLVVGDCAVVIDRGQDGYTTVIDDRVDHLPDAPIVEGRVRTYSPAYVATVRNRPGGFWVLGAVPAAAEHALVGTLPRPAATQVLLCSDGISRLTERYGWGWQDVMALHQSAGPESLIRAVRESEHNDPDPQRWRGKRHDDATVVVIQVTDA</sequence>
<dbReference type="STRING" id="47871.GA0070608_0014"/>
<protein>
    <submittedName>
        <fullName evidence="2">Protein phosphatase 2C</fullName>
    </submittedName>
</protein>
<dbReference type="InterPro" id="IPR001932">
    <property type="entry name" value="PPM-type_phosphatase-like_dom"/>
</dbReference>
<dbReference type="SUPFAM" id="SSF81606">
    <property type="entry name" value="PP2C-like"/>
    <property type="match status" value="1"/>
</dbReference>